<dbReference type="GO" id="GO:0004867">
    <property type="term" value="F:serine-type endopeptidase inhibitor activity"/>
    <property type="evidence" value="ECO:0007669"/>
    <property type="project" value="InterPro"/>
</dbReference>
<dbReference type="PANTHER" id="PTHR11461:SF211">
    <property type="entry name" value="GH10112P-RELATED"/>
    <property type="match status" value="1"/>
</dbReference>
<dbReference type="OrthoDB" id="671595at2759"/>
<feature type="region of interest" description="Disordered" evidence="3">
    <location>
        <begin position="24"/>
        <end position="61"/>
    </location>
</feature>
<sequence length="411" mass="47257">MGSWEIDSYFQAKQLRQWLKQLNGQKHDEHKNEQEELEQEAETEQDPQDDKQPDDDVQLKEEPNTTSLFISTCLFINYEYQLTTKFRKLFKKSVRHARFYDESTHVEIALAIDNWIAKHTLSKSSTIGPHLQLIEASAIGIGALYFRGTFLYSFDASKTQQCQELKKVAFINGTTKCRYYDGKKHGTNWTFVCLDYHLPNHEMLERLSLILVKRNNCSNDRSGHIGSKPLREGLNICINPRFALLEKTKSLNDFYAALKKSKRQVMELSFPKMNLESFVHLSNILEEPLDSAFDVTDANFGRMCRRAKELGLCVSQLIHNVRFVVDESGENALPVDVLNENTGDKESFNYPFDIYLMDAAEDLIFLCGRIADPDPSVPFADTLTNEEPENVSKDDHVKDVNASKWKLCCPF</sequence>
<feature type="compositionally biased region" description="Basic and acidic residues" evidence="3">
    <location>
        <begin position="25"/>
        <end position="34"/>
    </location>
</feature>
<dbReference type="Gene3D" id="3.30.497.10">
    <property type="entry name" value="Antithrombin, subunit I, domain 2"/>
    <property type="match status" value="1"/>
</dbReference>
<protein>
    <recommendedName>
        <fullName evidence="4">Serpin domain-containing protein</fullName>
    </recommendedName>
</protein>
<reference evidence="5 6" key="1">
    <citation type="journal article" date="2013" name="Curr. Biol.">
        <title>The Genome of the Foraminiferan Reticulomyxa filosa.</title>
        <authorList>
            <person name="Glockner G."/>
            <person name="Hulsmann N."/>
            <person name="Schleicher M."/>
            <person name="Noegel A.A."/>
            <person name="Eichinger L."/>
            <person name="Gallinger C."/>
            <person name="Pawlowski J."/>
            <person name="Sierra R."/>
            <person name="Euteneuer U."/>
            <person name="Pillet L."/>
            <person name="Moustafa A."/>
            <person name="Platzer M."/>
            <person name="Groth M."/>
            <person name="Szafranski K."/>
            <person name="Schliwa M."/>
        </authorList>
    </citation>
    <scope>NUCLEOTIDE SEQUENCE [LARGE SCALE GENOMIC DNA]</scope>
</reference>
<evidence type="ECO:0000259" key="4">
    <source>
        <dbReference type="SMART" id="SM00093"/>
    </source>
</evidence>
<evidence type="ECO:0000256" key="2">
    <source>
        <dbReference type="RuleBase" id="RU000411"/>
    </source>
</evidence>
<dbReference type="InterPro" id="IPR036186">
    <property type="entry name" value="Serpin_sf"/>
</dbReference>
<dbReference type="InterPro" id="IPR000215">
    <property type="entry name" value="Serpin_fam"/>
</dbReference>
<dbReference type="Pfam" id="PF00079">
    <property type="entry name" value="Serpin"/>
    <property type="match status" value="2"/>
</dbReference>
<dbReference type="Proteomes" id="UP000023152">
    <property type="component" value="Unassembled WGS sequence"/>
</dbReference>
<dbReference type="SMART" id="SM00093">
    <property type="entry name" value="SERPIN"/>
    <property type="match status" value="1"/>
</dbReference>
<comment type="caution">
    <text evidence="5">The sequence shown here is derived from an EMBL/GenBank/DDBJ whole genome shotgun (WGS) entry which is preliminary data.</text>
</comment>
<organism evidence="5 6">
    <name type="scientific">Reticulomyxa filosa</name>
    <dbReference type="NCBI Taxonomy" id="46433"/>
    <lineage>
        <taxon>Eukaryota</taxon>
        <taxon>Sar</taxon>
        <taxon>Rhizaria</taxon>
        <taxon>Retaria</taxon>
        <taxon>Foraminifera</taxon>
        <taxon>Monothalamids</taxon>
        <taxon>Reticulomyxidae</taxon>
        <taxon>Reticulomyxa</taxon>
    </lineage>
</organism>
<dbReference type="GO" id="GO:0005615">
    <property type="term" value="C:extracellular space"/>
    <property type="evidence" value="ECO:0007669"/>
    <property type="project" value="InterPro"/>
</dbReference>
<gene>
    <name evidence="5" type="ORF">RFI_01726</name>
</gene>
<dbReference type="InterPro" id="IPR042178">
    <property type="entry name" value="Serpin_sf_1"/>
</dbReference>
<evidence type="ECO:0000256" key="1">
    <source>
        <dbReference type="ARBA" id="ARBA00009500"/>
    </source>
</evidence>
<accession>X6PCE6</accession>
<comment type="similarity">
    <text evidence="1 2">Belongs to the serpin family.</text>
</comment>
<feature type="compositionally biased region" description="Acidic residues" evidence="3">
    <location>
        <begin position="35"/>
        <end position="56"/>
    </location>
</feature>
<evidence type="ECO:0000313" key="6">
    <source>
        <dbReference type="Proteomes" id="UP000023152"/>
    </source>
</evidence>
<proteinExistence type="inferred from homology"/>
<dbReference type="InterPro" id="IPR023796">
    <property type="entry name" value="Serpin_dom"/>
</dbReference>
<evidence type="ECO:0000313" key="5">
    <source>
        <dbReference type="EMBL" id="ETO35337.1"/>
    </source>
</evidence>
<dbReference type="Gene3D" id="2.30.39.10">
    <property type="entry name" value="Alpha-1-antitrypsin, domain 1"/>
    <property type="match status" value="1"/>
</dbReference>
<dbReference type="PANTHER" id="PTHR11461">
    <property type="entry name" value="SERINE PROTEASE INHIBITOR, SERPIN"/>
    <property type="match status" value="1"/>
</dbReference>
<keyword evidence="6" id="KW-1185">Reference proteome</keyword>
<dbReference type="InterPro" id="IPR042185">
    <property type="entry name" value="Serpin_sf_2"/>
</dbReference>
<evidence type="ECO:0000256" key="3">
    <source>
        <dbReference type="SAM" id="MobiDB-lite"/>
    </source>
</evidence>
<feature type="domain" description="Serpin" evidence="4">
    <location>
        <begin position="12"/>
        <end position="373"/>
    </location>
</feature>
<dbReference type="AlphaFoldDB" id="X6PCE6"/>
<dbReference type="SUPFAM" id="SSF56574">
    <property type="entry name" value="Serpins"/>
    <property type="match status" value="1"/>
</dbReference>
<dbReference type="EMBL" id="ASPP01001713">
    <property type="protein sequence ID" value="ETO35337.1"/>
    <property type="molecule type" value="Genomic_DNA"/>
</dbReference>
<name>X6PCE6_RETFI</name>